<dbReference type="PROSITE" id="PS50109">
    <property type="entry name" value="HIS_KIN"/>
    <property type="match status" value="1"/>
</dbReference>
<feature type="domain" description="Histidine kinase" evidence="6">
    <location>
        <begin position="822"/>
        <end position="1012"/>
    </location>
</feature>
<feature type="chain" id="PRO_5015464473" description="Histidine kinase domain-containing protein" evidence="5">
    <location>
        <begin position="20"/>
        <end position="1012"/>
    </location>
</feature>
<proteinExistence type="predicted"/>
<dbReference type="PANTHER" id="PTHR24421:SF55">
    <property type="entry name" value="SENSOR HISTIDINE KINASE YDFH"/>
    <property type="match status" value="1"/>
</dbReference>
<dbReference type="InterPro" id="IPR005467">
    <property type="entry name" value="His_kinase_dom"/>
</dbReference>
<dbReference type="RefSeq" id="WP_109405441.1">
    <property type="nucleotide sequence ID" value="NZ_QFFG01000005.1"/>
</dbReference>
<evidence type="ECO:0000256" key="4">
    <source>
        <dbReference type="SAM" id="Phobius"/>
    </source>
</evidence>
<evidence type="ECO:0000256" key="2">
    <source>
        <dbReference type="ARBA" id="ARBA00022777"/>
    </source>
</evidence>
<dbReference type="SMART" id="SM00387">
    <property type="entry name" value="HATPase_c"/>
    <property type="match status" value="1"/>
</dbReference>
<keyword evidence="3" id="KW-0902">Two-component regulatory system</keyword>
<dbReference type="Pfam" id="PF07494">
    <property type="entry name" value="Reg_prop"/>
    <property type="match status" value="1"/>
</dbReference>
<dbReference type="Proteomes" id="UP000245670">
    <property type="component" value="Unassembled WGS sequence"/>
</dbReference>
<dbReference type="InterPro" id="IPR003594">
    <property type="entry name" value="HATPase_dom"/>
</dbReference>
<evidence type="ECO:0000256" key="3">
    <source>
        <dbReference type="ARBA" id="ARBA00023012"/>
    </source>
</evidence>
<accession>A0A2U2J8K2</accession>
<dbReference type="OrthoDB" id="9778366at2"/>
<keyword evidence="2" id="KW-0418">Kinase</keyword>
<dbReference type="GO" id="GO:0000155">
    <property type="term" value="F:phosphorelay sensor kinase activity"/>
    <property type="evidence" value="ECO:0007669"/>
    <property type="project" value="InterPro"/>
</dbReference>
<name>A0A2U2J8K2_9FLAO</name>
<feature type="transmembrane region" description="Helical" evidence="4">
    <location>
        <begin position="749"/>
        <end position="772"/>
    </location>
</feature>
<evidence type="ECO:0000313" key="8">
    <source>
        <dbReference type="Proteomes" id="UP000245670"/>
    </source>
</evidence>
<dbReference type="GO" id="GO:0016020">
    <property type="term" value="C:membrane"/>
    <property type="evidence" value="ECO:0007669"/>
    <property type="project" value="InterPro"/>
</dbReference>
<dbReference type="InterPro" id="IPR011110">
    <property type="entry name" value="Reg_prop"/>
</dbReference>
<keyword evidence="4" id="KW-0472">Membrane</keyword>
<keyword evidence="1" id="KW-0808">Transferase</keyword>
<dbReference type="InterPro" id="IPR036890">
    <property type="entry name" value="HATPase_C_sf"/>
</dbReference>
<dbReference type="Gene3D" id="2.60.40.10">
    <property type="entry name" value="Immunoglobulins"/>
    <property type="match status" value="1"/>
</dbReference>
<evidence type="ECO:0000259" key="6">
    <source>
        <dbReference type="PROSITE" id="PS50109"/>
    </source>
</evidence>
<dbReference type="Pfam" id="PF07495">
    <property type="entry name" value="Y_Y_Y"/>
    <property type="match status" value="1"/>
</dbReference>
<dbReference type="InterPro" id="IPR011123">
    <property type="entry name" value="Y_Y_Y"/>
</dbReference>
<dbReference type="EMBL" id="QFFG01000005">
    <property type="protein sequence ID" value="PWG04601.1"/>
    <property type="molecule type" value="Genomic_DNA"/>
</dbReference>
<keyword evidence="4" id="KW-0812">Transmembrane</keyword>
<organism evidence="7 8">
    <name type="scientific">Polaribacter aquimarinus</name>
    <dbReference type="NCBI Taxonomy" id="2100726"/>
    <lineage>
        <taxon>Bacteria</taxon>
        <taxon>Pseudomonadati</taxon>
        <taxon>Bacteroidota</taxon>
        <taxon>Flavobacteriia</taxon>
        <taxon>Flavobacteriales</taxon>
        <taxon>Flavobacteriaceae</taxon>
    </lineage>
</organism>
<dbReference type="Pfam" id="PF07730">
    <property type="entry name" value="HisKA_3"/>
    <property type="match status" value="1"/>
</dbReference>
<dbReference type="AlphaFoldDB" id="A0A2U2J8K2"/>
<evidence type="ECO:0000256" key="1">
    <source>
        <dbReference type="ARBA" id="ARBA00022679"/>
    </source>
</evidence>
<dbReference type="InterPro" id="IPR015943">
    <property type="entry name" value="WD40/YVTN_repeat-like_dom_sf"/>
</dbReference>
<gene>
    <name evidence="7" type="ORF">DIS07_11695</name>
</gene>
<dbReference type="Pfam" id="PF02518">
    <property type="entry name" value="HATPase_c"/>
    <property type="match status" value="1"/>
</dbReference>
<comment type="caution">
    <text evidence="7">The sequence shown here is derived from an EMBL/GenBank/DDBJ whole genome shotgun (WGS) entry which is preliminary data.</text>
</comment>
<keyword evidence="4" id="KW-1133">Transmembrane helix</keyword>
<dbReference type="Gene3D" id="1.20.5.1930">
    <property type="match status" value="1"/>
</dbReference>
<dbReference type="GO" id="GO:0046983">
    <property type="term" value="F:protein dimerization activity"/>
    <property type="evidence" value="ECO:0007669"/>
    <property type="project" value="InterPro"/>
</dbReference>
<protein>
    <recommendedName>
        <fullName evidence="6">Histidine kinase domain-containing protein</fullName>
    </recommendedName>
</protein>
<dbReference type="PANTHER" id="PTHR24421">
    <property type="entry name" value="NITRATE/NITRITE SENSOR PROTEIN NARX-RELATED"/>
    <property type="match status" value="1"/>
</dbReference>
<reference evidence="7 8" key="1">
    <citation type="submission" date="2018-05" db="EMBL/GenBank/DDBJ databases">
        <title>Polaribacter aquimarinus sp. nov., isolated from sediment in a sediment of sea.</title>
        <authorList>
            <person name="Lu D."/>
        </authorList>
    </citation>
    <scope>NUCLEOTIDE SEQUENCE [LARGE SCALE GENOMIC DNA]</scope>
    <source>
        <strain evidence="7 8">ZY113</strain>
    </source>
</reference>
<dbReference type="Gene3D" id="2.130.10.10">
    <property type="entry name" value="YVTN repeat-like/Quinoprotein amine dehydrogenase"/>
    <property type="match status" value="2"/>
</dbReference>
<keyword evidence="5" id="KW-0732">Signal</keyword>
<dbReference type="CDD" id="cd16917">
    <property type="entry name" value="HATPase_UhpB-NarQ-NarX-like"/>
    <property type="match status" value="1"/>
</dbReference>
<sequence>MKFFLRVIFFLFISTSLVAQDSSSRIESGIPKTTIFLPNDYGGEAQNFDFIQDDKGVLYIANTVGFLEFNGTSWRNFKPDNDGVPVSFLKDTKGRIFTGGTGFIGFLEKNNSGETYFVSLKDKLPNDFAIGIVWDIYSIDDRIYFRNDNNIIKYENSKIEVLIAPEPIQNLFTFNKTIYCNTGRGLYKLENKKFVFIASSEILAKFNVRNIFELNTKLIIVTLKNGLYILNDNIIKPLQCDISTFIKEKMLYTAGILDDQTVYFSTIRGGVLLTDKNLSPKFRISEKSGLSNNSAKKIKQDYQGNLWIGSDKGITKMNYPITTTFYHKNKSKIGTIEEITSHKKEIYLGASLGTFKLKTISKKDLLTDNYFAEFSHLPNDMVDNFANFSLKSKLLFSGLNGTQEYRNNKTSSFSPFSARKFYKSIHYKNIVFMGHAFGCEILILNEKDEIQKIENITNLPEIRGIAEDIDKNLWLTTVSDGVLKVVFKDSLGKPKLKKFGLKDGLPSLRDNLVYNINNNDVLFTTHKGLFKFDKNSQKFIPETRFGDKYAGGKDEFIYAFNFDKNENSWMHSFRKKVSIVAMKDSLGKYTLYEKPLKDIGQMQAYEILSEPEKKVVWYGGSDGLARFDYSKIRKEKIIDFNALITKVIGVNDSILIRGHQFNRNIKTMLKPNQRDFRFEVGATDYTNLEEIKYQYKLEGYDKNWSDWTKESFKIYTNLNYGEYTFKVKSKNYLDNISKTDKYSFLISPFWYQTTFFKILVLILVLTFLIYIINYFSKRKFVKKVHELELAQKFEKEKNEAIVKEKERGLKALIDAQESERSRIARELHDGVVQQIGSVILKSRNILAKMNLLQTKESQELLKSLENSNQDLRTISHQMMPRALKELGILSALNDLLENSLVYTNVAYSLEHFNIKERLPQKIEITIYRIVQELINNIIKHSKATEVSVQIFNANNTIILIVEDNGVGFAKGKSKKGIGLLNISSRLDMVNGDVNFEPSPKSGTLVTIKIPLE</sequence>
<evidence type="ECO:0000256" key="5">
    <source>
        <dbReference type="SAM" id="SignalP"/>
    </source>
</evidence>
<dbReference type="InterPro" id="IPR013783">
    <property type="entry name" value="Ig-like_fold"/>
</dbReference>
<dbReference type="InterPro" id="IPR050482">
    <property type="entry name" value="Sensor_HK_TwoCompSys"/>
</dbReference>
<keyword evidence="8" id="KW-1185">Reference proteome</keyword>
<feature type="signal peptide" evidence="5">
    <location>
        <begin position="1"/>
        <end position="19"/>
    </location>
</feature>
<evidence type="ECO:0000313" key="7">
    <source>
        <dbReference type="EMBL" id="PWG04601.1"/>
    </source>
</evidence>
<dbReference type="Gene3D" id="3.30.565.10">
    <property type="entry name" value="Histidine kinase-like ATPase, C-terminal domain"/>
    <property type="match status" value="1"/>
</dbReference>
<dbReference type="SUPFAM" id="SSF55874">
    <property type="entry name" value="ATPase domain of HSP90 chaperone/DNA topoisomerase II/histidine kinase"/>
    <property type="match status" value="1"/>
</dbReference>
<dbReference type="InterPro" id="IPR011712">
    <property type="entry name" value="Sig_transdc_His_kin_sub3_dim/P"/>
</dbReference>